<name>A0A853KVR9_9PROT</name>
<gene>
    <name evidence="1" type="ORF">TH4_18670</name>
</gene>
<dbReference type="AlphaFoldDB" id="A0A853KVR9"/>
<evidence type="ECO:0000313" key="1">
    <source>
        <dbReference type="EMBL" id="OAZ08075.1"/>
    </source>
</evidence>
<protein>
    <submittedName>
        <fullName evidence="1">Uncharacterized protein</fullName>
    </submittedName>
</protein>
<organism evidence="1 2">
    <name type="scientific">Thalassospira tepidiphila MCCC 1A03514</name>
    <dbReference type="NCBI Taxonomy" id="1177930"/>
    <lineage>
        <taxon>Bacteria</taxon>
        <taxon>Pseudomonadati</taxon>
        <taxon>Pseudomonadota</taxon>
        <taxon>Alphaproteobacteria</taxon>
        <taxon>Rhodospirillales</taxon>
        <taxon>Thalassospiraceae</taxon>
        <taxon>Thalassospira</taxon>
    </lineage>
</organism>
<reference evidence="1 2" key="1">
    <citation type="submission" date="2014-07" db="EMBL/GenBank/DDBJ databases">
        <title>Draft genome sequence of Thalassospira tepidiphila 1-1B.</title>
        <authorList>
            <person name="Lai Q."/>
            <person name="Shao Z."/>
        </authorList>
    </citation>
    <scope>NUCLEOTIDE SEQUENCE [LARGE SCALE GENOMIC DNA]</scope>
    <source>
        <strain evidence="1 2">MCCC 1A03514</strain>
    </source>
</reference>
<proteinExistence type="predicted"/>
<comment type="caution">
    <text evidence="1">The sequence shown here is derived from an EMBL/GenBank/DDBJ whole genome shotgun (WGS) entry which is preliminary data.</text>
</comment>
<dbReference type="EMBL" id="JPVZ01000011">
    <property type="protein sequence ID" value="OAZ08075.1"/>
    <property type="molecule type" value="Genomic_DNA"/>
</dbReference>
<sequence length="108" mass="12469">MSNSYYDLDEVDCEKQIALIKEEQNKFVRAMFNLKYELMPSAIDPVAADKLREILTDFESDMIGLTGDNIISDLQARIDEIREEDAREDYRAEVRHMTAQHVSLKAAI</sequence>
<accession>A0A853KVR9</accession>
<dbReference type="Proteomes" id="UP000094009">
    <property type="component" value="Unassembled WGS sequence"/>
</dbReference>
<dbReference type="RefSeq" id="WP_064782237.1">
    <property type="nucleotide sequence ID" value="NZ_JPVZ01000011.1"/>
</dbReference>
<evidence type="ECO:0000313" key="2">
    <source>
        <dbReference type="Proteomes" id="UP000094009"/>
    </source>
</evidence>